<sequence length="91" mass="10459">MIEEYFCSSQRYLILKEMGQHACLQSALLKSTSQLLMLNSYIKLPLLYAASLGLRNYLMQAPLNRRCLCISFKYVSLHLVSAHLSQSKYLP</sequence>
<proteinExistence type="predicted"/>
<accession>A0A8J8NFJ2</accession>
<name>A0A8J8NFJ2_HALGN</name>
<dbReference type="AlphaFoldDB" id="A0A8J8NFJ2"/>
<dbReference type="EMBL" id="RRYP01017987">
    <property type="protein sequence ID" value="TNV73839.1"/>
    <property type="molecule type" value="Genomic_DNA"/>
</dbReference>
<dbReference type="Proteomes" id="UP000785679">
    <property type="component" value="Unassembled WGS sequence"/>
</dbReference>
<keyword evidence="2" id="KW-1185">Reference proteome</keyword>
<evidence type="ECO:0000313" key="1">
    <source>
        <dbReference type="EMBL" id="TNV73839.1"/>
    </source>
</evidence>
<comment type="caution">
    <text evidence="1">The sequence shown here is derived from an EMBL/GenBank/DDBJ whole genome shotgun (WGS) entry which is preliminary data.</text>
</comment>
<protein>
    <submittedName>
        <fullName evidence="1">Uncharacterized protein</fullName>
    </submittedName>
</protein>
<gene>
    <name evidence="1" type="ORF">FGO68_gene9109</name>
</gene>
<evidence type="ECO:0000313" key="2">
    <source>
        <dbReference type="Proteomes" id="UP000785679"/>
    </source>
</evidence>
<organism evidence="1 2">
    <name type="scientific">Halteria grandinella</name>
    <dbReference type="NCBI Taxonomy" id="5974"/>
    <lineage>
        <taxon>Eukaryota</taxon>
        <taxon>Sar</taxon>
        <taxon>Alveolata</taxon>
        <taxon>Ciliophora</taxon>
        <taxon>Intramacronucleata</taxon>
        <taxon>Spirotrichea</taxon>
        <taxon>Stichotrichia</taxon>
        <taxon>Sporadotrichida</taxon>
        <taxon>Halteriidae</taxon>
        <taxon>Halteria</taxon>
    </lineage>
</organism>
<reference evidence="1" key="1">
    <citation type="submission" date="2019-06" db="EMBL/GenBank/DDBJ databases">
        <authorList>
            <person name="Zheng W."/>
        </authorList>
    </citation>
    <scope>NUCLEOTIDE SEQUENCE</scope>
    <source>
        <strain evidence="1">QDHG01</strain>
    </source>
</reference>